<dbReference type="GO" id="GO:0000287">
    <property type="term" value="F:magnesium ion binding"/>
    <property type="evidence" value="ECO:0007669"/>
    <property type="project" value="TreeGrafter"/>
</dbReference>
<evidence type="ECO:0000313" key="9">
    <source>
        <dbReference type="EMBL" id="KAL1583102.1"/>
    </source>
</evidence>
<dbReference type="Gene3D" id="1.20.58.340">
    <property type="entry name" value="Magnesium transport protein CorA, transmembrane region"/>
    <property type="match status" value="2"/>
</dbReference>
<dbReference type="GO" id="GO:0015095">
    <property type="term" value="F:magnesium ion transmembrane transporter activity"/>
    <property type="evidence" value="ECO:0007669"/>
    <property type="project" value="TreeGrafter"/>
</dbReference>
<evidence type="ECO:0000256" key="4">
    <source>
        <dbReference type="ARBA" id="ARBA00022475"/>
    </source>
</evidence>
<keyword evidence="5 8" id="KW-0812">Transmembrane</keyword>
<dbReference type="GO" id="GO:0050897">
    <property type="term" value="F:cobalt ion binding"/>
    <property type="evidence" value="ECO:0007669"/>
    <property type="project" value="TreeGrafter"/>
</dbReference>
<feature type="transmembrane region" description="Helical" evidence="8">
    <location>
        <begin position="427"/>
        <end position="445"/>
    </location>
</feature>
<proteinExistence type="inferred from homology"/>
<dbReference type="GO" id="GO:0015087">
    <property type="term" value="F:cobalt ion transmembrane transporter activity"/>
    <property type="evidence" value="ECO:0007669"/>
    <property type="project" value="TreeGrafter"/>
</dbReference>
<comment type="subcellular location">
    <subcellularLocation>
        <location evidence="1">Cell membrane</location>
        <topology evidence="1">Multi-pass membrane protein</topology>
    </subcellularLocation>
</comment>
<comment type="similarity">
    <text evidence="2">Belongs to the CorA metal ion transporter (MIT) (TC 1.A.35) family.</text>
</comment>
<comment type="caution">
    <text evidence="9">The sequence shown here is derived from an EMBL/GenBank/DDBJ whole genome shotgun (WGS) entry which is preliminary data.</text>
</comment>
<dbReference type="EMBL" id="JAAQHG020000039">
    <property type="protein sequence ID" value="KAL1583102.1"/>
    <property type="molecule type" value="Genomic_DNA"/>
</dbReference>
<dbReference type="PANTHER" id="PTHR46494">
    <property type="entry name" value="CORA FAMILY METAL ION TRANSPORTER (EUROFUNG)"/>
    <property type="match status" value="1"/>
</dbReference>
<keyword evidence="6 8" id="KW-1133">Transmembrane helix</keyword>
<feature type="transmembrane region" description="Helical" evidence="8">
    <location>
        <begin position="393"/>
        <end position="412"/>
    </location>
</feature>
<dbReference type="PANTHER" id="PTHR46494:SF1">
    <property type="entry name" value="CORA FAMILY METAL ION TRANSPORTER (EUROFUNG)"/>
    <property type="match status" value="1"/>
</dbReference>
<dbReference type="RefSeq" id="XP_069226209.1">
    <property type="nucleotide sequence ID" value="XM_069376912.1"/>
</dbReference>
<dbReference type="Proteomes" id="UP000803884">
    <property type="component" value="Unassembled WGS sequence"/>
</dbReference>
<keyword evidence="4" id="KW-1003">Cell membrane</keyword>
<dbReference type="GeneID" id="96009750"/>
<dbReference type="InterPro" id="IPR002523">
    <property type="entry name" value="MgTranspt_CorA/ZnTranspt_ZntB"/>
</dbReference>
<dbReference type="SUPFAM" id="SSF144083">
    <property type="entry name" value="Magnesium transport protein CorA, transmembrane region"/>
    <property type="match status" value="1"/>
</dbReference>
<name>A0AB34KH20_9PEZI</name>
<keyword evidence="10" id="KW-1185">Reference proteome</keyword>
<evidence type="ECO:0000256" key="2">
    <source>
        <dbReference type="ARBA" id="ARBA00009765"/>
    </source>
</evidence>
<dbReference type="GO" id="GO:0005886">
    <property type="term" value="C:plasma membrane"/>
    <property type="evidence" value="ECO:0007669"/>
    <property type="project" value="UniProtKB-SubCell"/>
</dbReference>
<evidence type="ECO:0000256" key="5">
    <source>
        <dbReference type="ARBA" id="ARBA00022692"/>
    </source>
</evidence>
<dbReference type="InterPro" id="IPR045863">
    <property type="entry name" value="CorA_TM1_TM2"/>
</dbReference>
<dbReference type="Gene3D" id="3.30.460.20">
    <property type="entry name" value="CorA soluble domain-like"/>
    <property type="match status" value="1"/>
</dbReference>
<evidence type="ECO:0000256" key="1">
    <source>
        <dbReference type="ARBA" id="ARBA00004651"/>
    </source>
</evidence>
<keyword evidence="3" id="KW-0813">Transport</keyword>
<evidence type="ECO:0000313" key="10">
    <source>
        <dbReference type="Proteomes" id="UP000803884"/>
    </source>
</evidence>
<keyword evidence="7 8" id="KW-0472">Membrane</keyword>
<evidence type="ECO:0000256" key="8">
    <source>
        <dbReference type="SAM" id="Phobius"/>
    </source>
</evidence>
<protein>
    <submittedName>
        <fullName evidence="9">Uncharacterized protein</fullName>
    </submittedName>
</protein>
<evidence type="ECO:0000256" key="7">
    <source>
        <dbReference type="ARBA" id="ARBA00023136"/>
    </source>
</evidence>
<evidence type="ECO:0000256" key="3">
    <source>
        <dbReference type="ARBA" id="ARBA00022448"/>
    </source>
</evidence>
<gene>
    <name evidence="9" type="ORF">WHR41_08308</name>
</gene>
<dbReference type="InterPro" id="IPR045861">
    <property type="entry name" value="CorA_cytoplasmic_dom"/>
</dbReference>
<reference evidence="9 10" key="1">
    <citation type="journal article" date="2020" name="Microbiol. Resour. Announc.">
        <title>Draft Genome Sequence of a Cladosporium Species Isolated from the Mesophotic Ascidian Didemnum maculosum.</title>
        <authorList>
            <person name="Gioti A."/>
            <person name="Siaperas R."/>
            <person name="Nikolaivits E."/>
            <person name="Le Goff G."/>
            <person name="Ouazzani J."/>
            <person name="Kotoulas G."/>
            <person name="Topakas E."/>
        </authorList>
    </citation>
    <scope>NUCLEOTIDE SEQUENCE [LARGE SCALE GENOMIC DNA]</scope>
    <source>
        <strain evidence="9 10">TM138-S3</strain>
    </source>
</reference>
<organism evidence="9 10">
    <name type="scientific">Cladosporium halotolerans</name>
    <dbReference type="NCBI Taxonomy" id="1052096"/>
    <lineage>
        <taxon>Eukaryota</taxon>
        <taxon>Fungi</taxon>
        <taxon>Dikarya</taxon>
        <taxon>Ascomycota</taxon>
        <taxon>Pezizomycotina</taxon>
        <taxon>Dothideomycetes</taxon>
        <taxon>Dothideomycetidae</taxon>
        <taxon>Cladosporiales</taxon>
        <taxon>Cladosporiaceae</taxon>
        <taxon>Cladosporium</taxon>
    </lineage>
</organism>
<dbReference type="SUPFAM" id="SSF143865">
    <property type="entry name" value="CorA soluble domain-like"/>
    <property type="match status" value="1"/>
</dbReference>
<accession>A0AB34KH20</accession>
<dbReference type="Pfam" id="PF01544">
    <property type="entry name" value="CorA"/>
    <property type="match status" value="1"/>
</dbReference>
<evidence type="ECO:0000256" key="6">
    <source>
        <dbReference type="ARBA" id="ARBA00022989"/>
    </source>
</evidence>
<dbReference type="AlphaFoldDB" id="A0AB34KH20"/>
<sequence length="463" mass="52118">MQHPLSLQSTPVVLSEGLSRRWATTDSNYFQRWDPAVGSEPGFDPTVDQAKSHLTPKSKVDIHVVDYSHDRLELHSPDSASLGEFLKDHPKPSWSACRWIYVNGIEPEVVRCLGTHKNLHPLALEDVMDLQTPTKVNWYENHCYVELNMVKLVEPFHGGERASKGDTYKSVMRHRRLKANGPRSRSLASDKFGLSWEQVSAFLTEDGTVITIFEYSGKDVFTPILARLQSPQTVVRSSNDPSMLLQAVVDTTVDLSLPIGHAVAEIFEELERAVLYNPRIPQSKQLHVLRSGLTLLLNNTISIGGLVKTLCDHRPVGELPDSASSSLGERPPTRIQLPSTQISPMARIYFQDVQDHIQTLSNSTRMSIRSAENLSSLIFNSITASQNESVRKLTLVSSFFLPLTFLTSYFGMNFDPMPSVMEHSETFFWFIATPVMCGTLILLTVGPKWRAWFTKLRRGNSRR</sequence>